<dbReference type="Proteomes" id="UP000094197">
    <property type="component" value="Chromosome 1"/>
</dbReference>
<reference evidence="1 2" key="1">
    <citation type="submission" date="2016-04" db="EMBL/GenBank/DDBJ databases">
        <title>Complete genome seqeunce of Leptospira alstonii serovar Room22.</title>
        <authorList>
            <person name="Nally J.E."/>
            <person name="Bayles D.O."/>
            <person name="Hurley D."/>
            <person name="Fanning S."/>
            <person name="McMahon B.J."/>
            <person name="Arent Z."/>
        </authorList>
    </citation>
    <scope>NUCLEOTIDE SEQUENCE [LARGE SCALE GENOMIC DNA]</scope>
    <source>
        <strain evidence="1 2">GWTS #1</strain>
    </source>
</reference>
<evidence type="ECO:0000313" key="1">
    <source>
        <dbReference type="EMBL" id="AOP35007.1"/>
    </source>
</evidence>
<evidence type="ECO:0000313" key="2">
    <source>
        <dbReference type="Proteomes" id="UP000094197"/>
    </source>
</evidence>
<protein>
    <submittedName>
        <fullName evidence="1">Uncharacterized protein</fullName>
    </submittedName>
</protein>
<name>A0A1D7UZK6_9LEPT</name>
<proteinExistence type="predicted"/>
<accession>A0A1D7UZK6</accession>
<organism evidence="1 2">
    <name type="scientific">Leptospira tipperaryensis</name>
    <dbReference type="NCBI Taxonomy" id="2564040"/>
    <lineage>
        <taxon>Bacteria</taxon>
        <taxon>Pseudomonadati</taxon>
        <taxon>Spirochaetota</taxon>
        <taxon>Spirochaetia</taxon>
        <taxon>Leptospirales</taxon>
        <taxon>Leptospiraceae</taxon>
        <taxon>Leptospira</taxon>
    </lineage>
</organism>
<sequence length="89" mass="10348">MSFEKIHKKNKRNPSDVCGKQFENRFIKSNAASFLFLSKNFRDRFKAICDSVSIVLQGKHPIASESIRKPDAFYSFFVSVFLRRDQLLA</sequence>
<keyword evidence="2" id="KW-1185">Reference proteome</keyword>
<dbReference type="EMBL" id="CP015217">
    <property type="protein sequence ID" value="AOP35007.1"/>
    <property type="molecule type" value="Genomic_DNA"/>
</dbReference>
<dbReference type="AlphaFoldDB" id="A0A1D7UZK6"/>
<gene>
    <name evidence="1" type="ORF">A0128_14815</name>
</gene>
<dbReference type="KEGG" id="laj:A0128_14815"/>